<proteinExistence type="predicted"/>
<accession>A0ABU0ITS0</accession>
<evidence type="ECO:0008006" key="4">
    <source>
        <dbReference type="Google" id="ProtNLM"/>
    </source>
</evidence>
<dbReference type="EMBL" id="JAUSVS010000006">
    <property type="protein sequence ID" value="MDQ0465400.1"/>
    <property type="molecule type" value="Genomic_DNA"/>
</dbReference>
<feature type="transmembrane region" description="Helical" evidence="1">
    <location>
        <begin position="87"/>
        <end position="107"/>
    </location>
</feature>
<protein>
    <recommendedName>
        <fullName evidence="4">DUF2306 domain-containing protein</fullName>
    </recommendedName>
</protein>
<reference evidence="2 3" key="1">
    <citation type="submission" date="2023-07" db="EMBL/GenBank/DDBJ databases">
        <title>Genomic Encyclopedia of Type Strains, Phase IV (KMG-IV): sequencing the most valuable type-strain genomes for metagenomic binning, comparative biology and taxonomic classification.</title>
        <authorList>
            <person name="Goeker M."/>
        </authorList>
    </citation>
    <scope>NUCLEOTIDE SEQUENCE [LARGE SCALE GENOMIC DNA]</scope>
    <source>
        <strain evidence="2 3">DSM 18695</strain>
    </source>
</reference>
<keyword evidence="1" id="KW-1133">Transmembrane helix</keyword>
<keyword evidence="1" id="KW-0472">Membrane</keyword>
<sequence length="212" mass="23067">MIRRLAPLSSAAWRAALVLLTAQVAWSAAARYLVGSETPPQVIVENTFASPVLVIHVAASIVALAIAPLQFVAAIRRRWPGFHRLNGRLYLLACAIGAPAGFVLAFGVTAGPVAGLGFSIPAVLWPLFTWLGWRAAVERRFGDHRAWMLRSYAVLAGAITLRLMLPFSGLVLGIDFFPAYRVISWLSWSANLVLAEAYIRFRRAPAVTYAPS</sequence>
<evidence type="ECO:0000256" key="1">
    <source>
        <dbReference type="SAM" id="Phobius"/>
    </source>
</evidence>
<comment type="caution">
    <text evidence="2">The sequence shown here is derived from an EMBL/GenBank/DDBJ whole genome shotgun (WGS) entry which is preliminary data.</text>
</comment>
<keyword evidence="1" id="KW-0812">Transmembrane</keyword>
<keyword evidence="3" id="KW-1185">Reference proteome</keyword>
<dbReference type="Proteomes" id="UP001228905">
    <property type="component" value="Unassembled WGS sequence"/>
</dbReference>
<feature type="transmembrane region" description="Helical" evidence="1">
    <location>
        <begin position="152"/>
        <end position="174"/>
    </location>
</feature>
<evidence type="ECO:0000313" key="3">
    <source>
        <dbReference type="Proteomes" id="UP001228905"/>
    </source>
</evidence>
<name>A0ABU0ITS0_9CAUL</name>
<organism evidence="2 3">
    <name type="scientific">Caulobacter ginsengisoli</name>
    <dbReference type="NCBI Taxonomy" id="400775"/>
    <lineage>
        <taxon>Bacteria</taxon>
        <taxon>Pseudomonadati</taxon>
        <taxon>Pseudomonadota</taxon>
        <taxon>Alphaproteobacteria</taxon>
        <taxon>Caulobacterales</taxon>
        <taxon>Caulobacteraceae</taxon>
        <taxon>Caulobacter</taxon>
    </lineage>
</organism>
<dbReference type="InterPro" id="IPR018750">
    <property type="entry name" value="DUF2306_membrane"/>
</dbReference>
<feature type="transmembrane region" description="Helical" evidence="1">
    <location>
        <begin position="113"/>
        <end position="131"/>
    </location>
</feature>
<dbReference type="Pfam" id="PF10067">
    <property type="entry name" value="DUF2306"/>
    <property type="match status" value="1"/>
</dbReference>
<feature type="transmembrane region" description="Helical" evidence="1">
    <location>
        <begin position="180"/>
        <end position="199"/>
    </location>
</feature>
<evidence type="ECO:0000313" key="2">
    <source>
        <dbReference type="EMBL" id="MDQ0465400.1"/>
    </source>
</evidence>
<gene>
    <name evidence="2" type="ORF">QO010_003187</name>
</gene>
<feature type="transmembrane region" description="Helical" evidence="1">
    <location>
        <begin position="54"/>
        <end position="75"/>
    </location>
</feature>
<dbReference type="RefSeq" id="WP_307350682.1">
    <property type="nucleotide sequence ID" value="NZ_JAUSVS010000006.1"/>
</dbReference>